<dbReference type="AlphaFoldDB" id="A0A9P6IXA3"/>
<dbReference type="PANTHER" id="PTHR12121">
    <property type="entry name" value="CARBON CATABOLITE REPRESSOR PROTEIN 4"/>
    <property type="match status" value="1"/>
</dbReference>
<comment type="caution">
    <text evidence="2">The sequence shown here is derived from an EMBL/GenBank/DDBJ whole genome shotgun (WGS) entry which is preliminary data.</text>
</comment>
<dbReference type="InterPro" id="IPR005135">
    <property type="entry name" value="Endo/exonuclease/phosphatase"/>
</dbReference>
<name>A0A9P6IXA3_MORAP</name>
<gene>
    <name evidence="2" type="ORF">BGZ70_000797</name>
</gene>
<sequence length="102" mass="11056">MDADILCLQELDKADYNGAFGTGLGQLGYRGLYQKRTADLEHGFAIFYRYARITEVQCNFVSCPDKEVVSGVECAGILAVLDIANVLAGDLNAVGDSLLVEY</sequence>
<feature type="domain" description="Endonuclease/exonuclease/phosphatase" evidence="1">
    <location>
        <begin position="2"/>
        <end position="97"/>
    </location>
</feature>
<keyword evidence="3" id="KW-1185">Reference proteome</keyword>
<protein>
    <recommendedName>
        <fullName evidence="1">Endonuclease/exonuclease/phosphatase domain-containing protein</fullName>
    </recommendedName>
</protein>
<reference evidence="2" key="1">
    <citation type="journal article" date="2020" name="Fungal Divers.">
        <title>Resolving the Mortierellaceae phylogeny through synthesis of multi-gene phylogenetics and phylogenomics.</title>
        <authorList>
            <person name="Vandepol N."/>
            <person name="Liber J."/>
            <person name="Desiro A."/>
            <person name="Na H."/>
            <person name="Kennedy M."/>
            <person name="Barry K."/>
            <person name="Grigoriev I.V."/>
            <person name="Miller A.N."/>
            <person name="O'Donnell K."/>
            <person name="Stajich J.E."/>
            <person name="Bonito G."/>
        </authorList>
    </citation>
    <scope>NUCLEOTIDE SEQUENCE</scope>
    <source>
        <strain evidence="2">CK1249</strain>
    </source>
</reference>
<dbReference type="PANTHER" id="PTHR12121:SF34">
    <property type="entry name" value="PROTEIN ANGEL"/>
    <property type="match status" value="1"/>
</dbReference>
<evidence type="ECO:0000313" key="3">
    <source>
        <dbReference type="Proteomes" id="UP000738359"/>
    </source>
</evidence>
<dbReference type="InterPro" id="IPR036691">
    <property type="entry name" value="Endo/exonu/phosph_ase_sf"/>
</dbReference>
<dbReference type="OrthoDB" id="2486365at2759"/>
<dbReference type="Gene3D" id="3.60.10.10">
    <property type="entry name" value="Endonuclease/exonuclease/phosphatase"/>
    <property type="match status" value="1"/>
</dbReference>
<dbReference type="EMBL" id="JAAAHY010001163">
    <property type="protein sequence ID" value="KAF9951951.1"/>
    <property type="molecule type" value="Genomic_DNA"/>
</dbReference>
<evidence type="ECO:0000313" key="2">
    <source>
        <dbReference type="EMBL" id="KAF9951951.1"/>
    </source>
</evidence>
<proteinExistence type="predicted"/>
<evidence type="ECO:0000259" key="1">
    <source>
        <dbReference type="Pfam" id="PF03372"/>
    </source>
</evidence>
<dbReference type="InterPro" id="IPR050410">
    <property type="entry name" value="CCR4/nocturin_mRNA_transcr"/>
</dbReference>
<dbReference type="Pfam" id="PF03372">
    <property type="entry name" value="Exo_endo_phos"/>
    <property type="match status" value="1"/>
</dbReference>
<dbReference type="GO" id="GO:0000175">
    <property type="term" value="F:3'-5'-RNA exonuclease activity"/>
    <property type="evidence" value="ECO:0007669"/>
    <property type="project" value="TreeGrafter"/>
</dbReference>
<dbReference type="Proteomes" id="UP000738359">
    <property type="component" value="Unassembled WGS sequence"/>
</dbReference>
<accession>A0A9P6IXA3</accession>
<dbReference type="SUPFAM" id="SSF56219">
    <property type="entry name" value="DNase I-like"/>
    <property type="match status" value="1"/>
</dbReference>
<organism evidence="2 3">
    <name type="scientific">Mortierella alpina</name>
    <name type="common">Oleaginous fungus</name>
    <name type="synonym">Mortierella renispora</name>
    <dbReference type="NCBI Taxonomy" id="64518"/>
    <lineage>
        <taxon>Eukaryota</taxon>
        <taxon>Fungi</taxon>
        <taxon>Fungi incertae sedis</taxon>
        <taxon>Mucoromycota</taxon>
        <taxon>Mortierellomycotina</taxon>
        <taxon>Mortierellomycetes</taxon>
        <taxon>Mortierellales</taxon>
        <taxon>Mortierellaceae</taxon>
        <taxon>Mortierella</taxon>
    </lineage>
</organism>